<evidence type="ECO:0000313" key="6">
    <source>
        <dbReference type="EMBL" id="GAQ79948.1"/>
    </source>
</evidence>
<feature type="compositionally biased region" description="Basic and acidic residues" evidence="4">
    <location>
        <begin position="889"/>
        <end position="901"/>
    </location>
</feature>
<dbReference type="OMA" id="VASEWKE"/>
<feature type="compositionally biased region" description="Basic and acidic residues" evidence="4">
    <location>
        <begin position="479"/>
        <end position="493"/>
    </location>
</feature>
<feature type="region of interest" description="Disordered" evidence="4">
    <location>
        <begin position="182"/>
        <end position="212"/>
    </location>
</feature>
<keyword evidence="7" id="KW-1185">Reference proteome</keyword>
<feature type="compositionally biased region" description="Basic and acidic residues" evidence="4">
    <location>
        <begin position="367"/>
        <end position="381"/>
    </location>
</feature>
<protein>
    <submittedName>
        <fullName evidence="6">Asparagine synthase domain-containing protein</fullName>
    </submittedName>
</protein>
<keyword evidence="2" id="KW-0061">Asparagine biosynthesis</keyword>
<feature type="compositionally biased region" description="Low complexity" evidence="4">
    <location>
        <begin position="654"/>
        <end position="666"/>
    </location>
</feature>
<reference evidence="6 7" key="1">
    <citation type="journal article" date="2014" name="Nat. Commun.">
        <title>Klebsormidium flaccidum genome reveals primary factors for plant terrestrial adaptation.</title>
        <authorList>
            <person name="Hori K."/>
            <person name="Maruyama F."/>
            <person name="Fujisawa T."/>
            <person name="Togashi T."/>
            <person name="Yamamoto N."/>
            <person name="Seo M."/>
            <person name="Sato S."/>
            <person name="Yamada T."/>
            <person name="Mori H."/>
            <person name="Tajima N."/>
            <person name="Moriyama T."/>
            <person name="Ikeuchi M."/>
            <person name="Watanabe M."/>
            <person name="Wada H."/>
            <person name="Kobayashi K."/>
            <person name="Saito M."/>
            <person name="Masuda T."/>
            <person name="Sasaki-Sekimoto Y."/>
            <person name="Mashiguchi K."/>
            <person name="Awai K."/>
            <person name="Shimojima M."/>
            <person name="Masuda S."/>
            <person name="Iwai M."/>
            <person name="Nobusawa T."/>
            <person name="Narise T."/>
            <person name="Kondo S."/>
            <person name="Saito H."/>
            <person name="Sato R."/>
            <person name="Murakawa M."/>
            <person name="Ihara Y."/>
            <person name="Oshima-Yamada Y."/>
            <person name="Ohtaka K."/>
            <person name="Satoh M."/>
            <person name="Sonobe K."/>
            <person name="Ishii M."/>
            <person name="Ohtani R."/>
            <person name="Kanamori-Sato M."/>
            <person name="Honoki R."/>
            <person name="Miyazaki D."/>
            <person name="Mochizuki H."/>
            <person name="Umetsu J."/>
            <person name="Higashi K."/>
            <person name="Shibata D."/>
            <person name="Kamiya Y."/>
            <person name="Sato N."/>
            <person name="Nakamura Y."/>
            <person name="Tabata S."/>
            <person name="Ida S."/>
            <person name="Kurokawa K."/>
            <person name="Ohta H."/>
        </authorList>
    </citation>
    <scope>NUCLEOTIDE SEQUENCE [LARGE SCALE GENOMIC DNA]</scope>
    <source>
        <strain evidence="6 7">NIES-2285</strain>
    </source>
</reference>
<evidence type="ECO:0000259" key="5">
    <source>
        <dbReference type="Pfam" id="PF00733"/>
    </source>
</evidence>
<evidence type="ECO:0000313" key="7">
    <source>
        <dbReference type="Proteomes" id="UP000054558"/>
    </source>
</evidence>
<dbReference type="InterPro" id="IPR051857">
    <property type="entry name" value="Asn_synthetase_domain"/>
</dbReference>
<feature type="compositionally biased region" description="Polar residues" evidence="4">
    <location>
        <begin position="667"/>
        <end position="684"/>
    </location>
</feature>
<dbReference type="Pfam" id="PF00733">
    <property type="entry name" value="Asn_synthase"/>
    <property type="match status" value="1"/>
</dbReference>
<dbReference type="GO" id="GO:0006529">
    <property type="term" value="P:asparagine biosynthetic process"/>
    <property type="evidence" value="ECO:0007669"/>
    <property type="project" value="UniProtKB-KW"/>
</dbReference>
<dbReference type="Proteomes" id="UP000054558">
    <property type="component" value="Unassembled WGS sequence"/>
</dbReference>
<keyword evidence="3" id="KW-0315">Glutamine amidotransferase</keyword>
<feature type="domain" description="Asparagine synthetase" evidence="5">
    <location>
        <begin position="950"/>
        <end position="1043"/>
    </location>
</feature>
<feature type="region of interest" description="Disordered" evidence="4">
    <location>
        <begin position="331"/>
        <end position="390"/>
    </location>
</feature>
<proteinExistence type="predicted"/>
<feature type="compositionally biased region" description="Basic and acidic residues" evidence="4">
    <location>
        <begin position="1087"/>
        <end position="1096"/>
    </location>
</feature>
<evidence type="ECO:0000256" key="2">
    <source>
        <dbReference type="ARBA" id="ARBA00022888"/>
    </source>
</evidence>
<feature type="compositionally biased region" description="Polar residues" evidence="4">
    <location>
        <begin position="629"/>
        <end position="641"/>
    </location>
</feature>
<feature type="compositionally biased region" description="Polar residues" evidence="4">
    <location>
        <begin position="835"/>
        <end position="846"/>
    </location>
</feature>
<feature type="compositionally biased region" description="Basic and acidic residues" evidence="4">
    <location>
        <begin position="609"/>
        <end position="624"/>
    </location>
</feature>
<feature type="region of interest" description="Disordered" evidence="4">
    <location>
        <begin position="825"/>
        <end position="936"/>
    </location>
</feature>
<feature type="compositionally biased region" description="Basic and acidic residues" evidence="4">
    <location>
        <begin position="920"/>
        <end position="931"/>
    </location>
</feature>
<feature type="region of interest" description="Disordered" evidence="4">
    <location>
        <begin position="608"/>
        <end position="690"/>
    </location>
</feature>
<dbReference type="InterPro" id="IPR029055">
    <property type="entry name" value="Ntn_hydrolases_N"/>
</dbReference>
<dbReference type="GO" id="GO:0004066">
    <property type="term" value="F:asparagine synthase (glutamine-hydrolyzing) activity"/>
    <property type="evidence" value="ECO:0007669"/>
    <property type="project" value="InterPro"/>
</dbReference>
<dbReference type="CDD" id="cd01991">
    <property type="entry name" value="Asn_synthase_B_C"/>
    <property type="match status" value="1"/>
</dbReference>
<dbReference type="SUPFAM" id="SSF52402">
    <property type="entry name" value="Adenine nucleotide alpha hydrolases-like"/>
    <property type="match status" value="1"/>
</dbReference>
<feature type="compositionally biased region" description="Low complexity" evidence="4">
    <location>
        <begin position="1075"/>
        <end position="1084"/>
    </location>
</feature>
<feature type="region of interest" description="Disordered" evidence="4">
    <location>
        <begin position="34"/>
        <end position="63"/>
    </location>
</feature>
<feature type="region of interest" description="Disordered" evidence="4">
    <location>
        <begin position="543"/>
        <end position="563"/>
    </location>
</feature>
<dbReference type="InterPro" id="IPR014729">
    <property type="entry name" value="Rossmann-like_a/b/a_fold"/>
</dbReference>
<feature type="region of interest" description="Disordered" evidence="4">
    <location>
        <begin position="1075"/>
        <end position="1096"/>
    </location>
</feature>
<feature type="compositionally biased region" description="Basic and acidic residues" evidence="4">
    <location>
        <begin position="852"/>
        <end position="862"/>
    </location>
</feature>
<gene>
    <name evidence="6" type="ORF">KFL_000420190</name>
</gene>
<dbReference type="OrthoDB" id="10252281at2759"/>
<dbReference type="AlphaFoldDB" id="A0A1Y1HVS4"/>
<dbReference type="InterPro" id="IPR001962">
    <property type="entry name" value="Asn_synthase"/>
</dbReference>
<feature type="compositionally biased region" description="Low complexity" evidence="4">
    <location>
        <begin position="466"/>
        <end position="476"/>
    </location>
</feature>
<organism evidence="6 7">
    <name type="scientific">Klebsormidium nitens</name>
    <name type="common">Green alga</name>
    <name type="synonym">Ulothrix nitens</name>
    <dbReference type="NCBI Taxonomy" id="105231"/>
    <lineage>
        <taxon>Eukaryota</taxon>
        <taxon>Viridiplantae</taxon>
        <taxon>Streptophyta</taxon>
        <taxon>Klebsormidiophyceae</taxon>
        <taxon>Klebsormidiales</taxon>
        <taxon>Klebsormidiaceae</taxon>
        <taxon>Klebsormidium</taxon>
    </lineage>
</organism>
<keyword evidence="1" id="KW-0028">Amino-acid biosynthesis</keyword>
<dbReference type="STRING" id="105231.A0A1Y1HVS4"/>
<dbReference type="PANTHER" id="PTHR45937:SF1">
    <property type="entry name" value="ASPARAGINE SYNTHETASE DOMAIN-CONTAINING PROTEIN 1"/>
    <property type="match status" value="1"/>
</dbReference>
<dbReference type="EMBL" id="DF236991">
    <property type="protein sequence ID" value="GAQ79948.1"/>
    <property type="molecule type" value="Genomic_DNA"/>
</dbReference>
<dbReference type="Gene3D" id="3.60.20.10">
    <property type="entry name" value="Glutamine Phosphoribosylpyrophosphate, subunit 1, domain 1"/>
    <property type="match status" value="1"/>
</dbReference>
<evidence type="ECO:0000256" key="3">
    <source>
        <dbReference type="ARBA" id="ARBA00022962"/>
    </source>
</evidence>
<sequence length="1096" mass="117508">MCGIAFVLKYAHVRCSACGAAFLSYQEECDHGRLGEDTDDVSEEESRASIGLEGAQRSDGETREAACNIGPSIEDLAQELQRRGPDGVCHLSIPLADVSTSTPGGTTKPSDSTLHFIGAELQLRGAEVVSQPLEDGCGNVLVFNGEIFGGLHVAPNENDGQKLLEALRVACACPPTDVTNPLSDVTTPSLDASPPLNDPSNGEYSGSEPGAKCSQCHRPPVVRILSELRGPWALAYWQAAIRTLWYGRDFVGRRSLVAHLPDELDGRFIVSSVAVTKRRSVESVVENGQELVNEFDEGLSDLKLKEEVSGGESFINEEGTSRLSAVQAGAIDPSSKCPTATTDGSDEKLQRQANVDLEAGRFSVADDLGKERNGNGRESGRDASGAGRGGPEEEALFDFWVDVPAGVHSYRPENGAHARHAWSDPQVARLSRWRRDRVEPPDDVSGCADVSYEICGGAGRKSEAAEGAGRAELANGSGREQHTDGEERVRSEEAMANGDSAEGSSEVERSDRGNVVEIAVGGGFRTVAERGPEGEVVERGAERWGGGVGEGLPKDGQQGGGAEARQWRGAADTCKQRGVKPKHDEFEDAVERLLEALSQAVAKRVTGIRKRDESGCYGRDRSSGELRNWSDNGFSNKSSNGLDRLTNGLCNVQGNNASGSPPSNGPIGSTSATQSASSFETADVSSGRPGRPADMAVLFSGGLDSMILAALVGRHVTEGATIDLINVCFDGGTSPDRLSAIAGLKELKTLFPGRRWRLIRVDSSLAEVDLHRPRLLSLICPSQTYMDLNIGAALWLAARGRGFVAVEAASESDCKRLQSSNSLDEQLDCAERAQPRTSDGRSSNLQGAEPSNRLESREETRIGPECTVLRAAEGQSRKAESQSDGAEDSGDRRADDWRHIEAGQLRRSHGRRSGGEDGCDIGRSDDPHRTAENPYTSSARVLLVGSGADEQCAGYGRHRTKFREGGWQRLDAEMRLDVLRLWQRNLGRDDRCIADHGKEARFPFLDEDVMSLLLSLPLWTVADPRLPSGVGDKKLLRAVARRLGIRAAAALPKRAIQFGSRIARASNRRDFGSNRAANASAAGGVSFRKDRSADPT</sequence>
<evidence type="ECO:0000256" key="4">
    <source>
        <dbReference type="SAM" id="MobiDB-lite"/>
    </source>
</evidence>
<name>A0A1Y1HVS4_KLENI</name>
<evidence type="ECO:0000256" key="1">
    <source>
        <dbReference type="ARBA" id="ARBA00022605"/>
    </source>
</evidence>
<dbReference type="SUPFAM" id="SSF56235">
    <property type="entry name" value="N-terminal nucleophile aminohydrolases (Ntn hydrolases)"/>
    <property type="match status" value="1"/>
</dbReference>
<feature type="region of interest" description="Disordered" evidence="4">
    <location>
        <begin position="466"/>
        <end position="512"/>
    </location>
</feature>
<accession>A0A1Y1HVS4</accession>
<dbReference type="Gene3D" id="3.40.50.620">
    <property type="entry name" value="HUPs"/>
    <property type="match status" value="2"/>
</dbReference>
<dbReference type="PANTHER" id="PTHR45937">
    <property type="entry name" value="ASPARAGINE SYNTHETASE DOMAIN-CONTAINING PROTEIN 1"/>
    <property type="match status" value="1"/>
</dbReference>